<dbReference type="InterPro" id="IPR049382">
    <property type="entry name" value="FGGY_C_2"/>
</dbReference>
<geneLocation type="plasmid" evidence="2 3">
    <name>pTT6-2</name>
</geneLocation>
<organism evidence="2 3">
    <name type="scientific">Skermanella cutis</name>
    <dbReference type="NCBI Taxonomy" id="2775420"/>
    <lineage>
        <taxon>Bacteria</taxon>
        <taxon>Pseudomonadati</taxon>
        <taxon>Pseudomonadota</taxon>
        <taxon>Alphaproteobacteria</taxon>
        <taxon>Rhodospirillales</taxon>
        <taxon>Azospirillaceae</taxon>
        <taxon>Skermanella</taxon>
    </lineage>
</organism>
<proteinExistence type="predicted"/>
<protein>
    <recommendedName>
        <fullName evidence="1">Carbohydrate kinase FGGY C-terminal domain-containing protein</fullName>
    </recommendedName>
</protein>
<evidence type="ECO:0000313" key="3">
    <source>
        <dbReference type="Proteomes" id="UP000595197"/>
    </source>
</evidence>
<dbReference type="SUPFAM" id="SSF53067">
    <property type="entry name" value="Actin-like ATPase domain"/>
    <property type="match status" value="1"/>
</dbReference>
<name>A0ABX7BMV3_9PROT</name>
<feature type="domain" description="Carbohydrate kinase FGGY C-terminal" evidence="1">
    <location>
        <begin position="259"/>
        <end position="441"/>
    </location>
</feature>
<evidence type="ECO:0000259" key="1">
    <source>
        <dbReference type="Pfam" id="PF21546"/>
    </source>
</evidence>
<dbReference type="Gene3D" id="3.30.420.40">
    <property type="match status" value="2"/>
</dbReference>
<accession>A0ABX7BMV3</accession>
<dbReference type="CDD" id="cd07772">
    <property type="entry name" value="ASKHA_NBD_FGGY_NaCK-like"/>
    <property type="match status" value="1"/>
</dbReference>
<gene>
    <name evidence="2" type="ORF">IGS68_32520</name>
</gene>
<dbReference type="EMBL" id="CP067422">
    <property type="protein sequence ID" value="QQP93738.1"/>
    <property type="molecule type" value="Genomic_DNA"/>
</dbReference>
<keyword evidence="3" id="KW-1185">Reference proteome</keyword>
<keyword evidence="2" id="KW-0614">Plasmid</keyword>
<dbReference type="Pfam" id="PF21546">
    <property type="entry name" value="FGGY_C_2"/>
    <property type="match status" value="1"/>
</dbReference>
<reference evidence="2" key="1">
    <citation type="submission" date="2021-02" db="EMBL/GenBank/DDBJ databases">
        <title>Skermanella TT6 skin isolate.</title>
        <authorList>
            <person name="Lee K."/>
            <person name="Ganzorig M."/>
        </authorList>
    </citation>
    <scope>NUCLEOTIDE SEQUENCE</scope>
    <source>
        <strain evidence="2">TT6</strain>
    </source>
</reference>
<dbReference type="InterPro" id="IPR043129">
    <property type="entry name" value="ATPase_NBD"/>
</dbReference>
<evidence type="ECO:0000313" key="2">
    <source>
        <dbReference type="EMBL" id="QQP93738.1"/>
    </source>
</evidence>
<sequence>MKDENDKAREETRVAVFDIGKTNVKLNVATRAGAILETISTPNATRDGPPYRHHDLAGQEEWLLDGLRGFAARHRLGAFVACGHGSGGVLVGEDGPAAPMIDYEQPLPARIDRAYAGMAGPYLERGSPVMLGATHLARQMLWLEEEFPEAFARARWFLGLPQYWAWRLSGAAVSEVTILGAQSHLWNVPEGRPAALVRARGWDRLVPPFAPAWKAVGRLRPDLARRHGLPADLPANLEVLAGIHDSSANFYRYQAAGHSDMTVVSTGTWIVGLSDRFDPARLDEARGMTCNADVSGRPLAGALTMGGREFSRVAGTEGTGERADAGLVARLVAAGTLALPSFGGEDGMFPGSAGTGRIAGPPPESPAERRALAVLYTALLTSVCLDALGSDRLVVLDGSFVRDPLYAGLVAAFRRTRHPGAETLFNLDSQGTAAGSALLAGHAGRASPVPIALEKPPLPDLPGLADYRARWLELARAAPTTTSSTTTRLETP</sequence>
<dbReference type="Proteomes" id="UP000595197">
    <property type="component" value="Plasmid pTT6-2"/>
</dbReference>
<dbReference type="RefSeq" id="WP_201083523.1">
    <property type="nucleotide sequence ID" value="NZ_CP067422.1"/>
</dbReference>